<evidence type="ECO:0008006" key="11">
    <source>
        <dbReference type="Google" id="ProtNLM"/>
    </source>
</evidence>
<dbReference type="SUPFAM" id="SSF53300">
    <property type="entry name" value="vWA-like"/>
    <property type="match status" value="2"/>
</dbReference>
<dbReference type="Gene3D" id="3.40.50.300">
    <property type="entry name" value="P-loop containing nucleotide triphosphate hydrolases"/>
    <property type="match status" value="3"/>
</dbReference>
<dbReference type="SMART" id="SM00327">
    <property type="entry name" value="VWA"/>
    <property type="match status" value="2"/>
</dbReference>
<dbReference type="CDD" id="cd00198">
    <property type="entry name" value="vWFA"/>
    <property type="match status" value="2"/>
</dbReference>
<dbReference type="PANTHER" id="PTHR30612:SF0">
    <property type="entry name" value="CHLOROPLAST PROTEIN-TRANSPORTING ATPASE"/>
    <property type="match status" value="1"/>
</dbReference>
<feature type="region of interest" description="Disordered" evidence="4">
    <location>
        <begin position="58"/>
        <end position="81"/>
    </location>
</feature>
<dbReference type="GO" id="GO:0006605">
    <property type="term" value="P:protein targeting"/>
    <property type="evidence" value="ECO:0007669"/>
    <property type="project" value="InterPro"/>
</dbReference>
<dbReference type="InterPro" id="IPR027417">
    <property type="entry name" value="P-loop_NTPase"/>
</dbReference>
<dbReference type="InterPro" id="IPR001650">
    <property type="entry name" value="Helicase_C-like"/>
</dbReference>
<proteinExistence type="predicted"/>
<keyword evidence="2" id="KW-0653">Protein transport</keyword>
<evidence type="ECO:0000313" key="10">
    <source>
        <dbReference type="Proteomes" id="UP000291116"/>
    </source>
</evidence>
<evidence type="ECO:0000256" key="3">
    <source>
        <dbReference type="ARBA" id="ARBA00023010"/>
    </source>
</evidence>
<dbReference type="InterPro" id="IPR002035">
    <property type="entry name" value="VWF_A"/>
</dbReference>
<dbReference type="InterPro" id="IPR011115">
    <property type="entry name" value="SecA_DEAD"/>
</dbReference>
<dbReference type="Gene3D" id="3.40.50.410">
    <property type="entry name" value="von Willebrand factor, type A domain"/>
    <property type="match status" value="2"/>
</dbReference>
<evidence type="ECO:0000259" key="7">
    <source>
        <dbReference type="PROSITE" id="PS51194"/>
    </source>
</evidence>
<dbReference type="SMART" id="SM00271">
    <property type="entry name" value="DnaJ"/>
    <property type="match status" value="1"/>
</dbReference>
<evidence type="ECO:0000313" key="9">
    <source>
        <dbReference type="EMBL" id="VEU39668.1"/>
    </source>
</evidence>
<dbReference type="Gene3D" id="1.10.287.110">
    <property type="entry name" value="DnaJ domain"/>
    <property type="match status" value="1"/>
</dbReference>
<dbReference type="GO" id="GO:0006886">
    <property type="term" value="P:intracellular protein transport"/>
    <property type="evidence" value="ECO:0007669"/>
    <property type="project" value="InterPro"/>
</dbReference>
<dbReference type="InterPro" id="IPR036465">
    <property type="entry name" value="vWFA_dom_sf"/>
</dbReference>
<dbReference type="Pfam" id="PF00271">
    <property type="entry name" value="Helicase_C"/>
    <property type="match status" value="1"/>
</dbReference>
<feature type="domain" description="Helicase C-terminal" evidence="7">
    <location>
        <begin position="2613"/>
        <end position="2787"/>
    </location>
</feature>
<dbReference type="CDD" id="cd06257">
    <property type="entry name" value="DnaJ"/>
    <property type="match status" value="1"/>
</dbReference>
<sequence length="3269" mass="371518">MQGTDDSNRQSSQSPLDLFSMFGFGSAQRDKLAMAKRDDVLLGTKDKMEGSKDAFGAKHDEAEGFEKNQTDQHVGIGGTDKNYTELSGTAEDKEDALFYGLKDKRKEEFEDKSRAKWGDGKRAEKVQTEKYVDIDFLNRAGRQQRLATDGNSDSNNDCVMEDVGVGEDGSSSKDVRRVVSNEEKESDSLFYMSCEEFSFESETEDNVGGPDTFKVAKNQNQYLSNKFDMGLLQDCIAKGEECLRQIEGKDVILIVGKTGSGKSTLIQGIAGKKFSKSFYSCGSERDYYAGTKEVFDAKDPVPGFDVGHAKSSKTKSIKCYVRNGNGINSEPTYYLDTPGFQDTSGEEVDIATSAMLAQVAKKCRSMRFVILIHYVSLLEDRGGAFRSTLKFMRNFVSDFDKYKKSFMFLFSHADEMKYVPVSLEGARMSLLSEINLTFEGTMDGDDARELLKFMRMSLKKRYPFVNIFHPLKTDFSEMTKFIEEKLQKTDIVDAAKRDKTASCILTKLSQMRLIEVVRSLLADLNMALKANPVNVKLVTEIQKSFEFFGKYIQFKEMREAIAEHNYLIRSHVKYLRETLEKEVEMGTTISADSLFNDVNVTSVKAALSQLKAIDPTNFDLRAERDRITQRIDKFQKSIIFDTSDGIQGDTTFDFHGLPTNLVKLHAWCTVEPMYKETFFDPVVASANEVVDKVTFIVSKFDAEMICAPSTEFDTLQKLFLSLAVLKSIHENAQCLSLHLEGISLASVLYNDFVRKLRNCFEKWHAKLSPPSGKELIDIWNPKAIQALGNVFRSLKNVSELIDSVKLQDDLLLLVNGVHELLVYLTTENYSVACSDIKEKYFHKPNLLREKLNVLREVMSILSQINGSQWNEIERYNSAAIDRVKSFLKAKSGELEEMSQNARLRGVKCGERDGKALSTFERYLWFDDFLLEENRFIKRFLAKIRIAYNDLFALRAQHITEIMRRLTTESQTQGARNLVSQIRKVKELLPEIAQYKRFGSVTSVEYLEHHSVAVFANVRDYLRQRMSDWKYALKLWKEQVYTIEGDWEKLTASTKTLDVAIGEISEAIDMPTEKGGDEVKVTAQSIKDEIMVAFSDFKNYTQRSSDSKMTYNEIATILFRVRALVGDFPYAAPHLPQLEDLKEATRQRISRDAQKIEDMVEQTSEYDTIDRLLQEFEKGSVLDEFVSQKVASRVRPLQHLRKKKESDANVIISKMIESNDFSGLGGFLQPLAQSKSQILQNKFESSIKKISDSLKLIEAKLQNEIIGKMTDEKVLKIASYTQILEQAHDEAGDYLPKWNASVYRSEINAKVSTLQDRMSDSIVRADFVLVARQNHETDIITRHLGRYLTKRSKAKMDRNRTTFSILKKSIPQHIEKYVKSCFSQSAEIMKILDGLKPTTRIDEPIFDDLSQLYLNSTKILADKVKGIIQEMRKWTEDTRCYHDSISQFNKLMTSLDMGMKEHLPEAIVDESKSLLETWTDACREQESSMNFEGNFEREIREWAKRLDKWSSVSFGLGFLSRFLTGRKTTLTYDRTRIQVKKKVQQRYDSGCMALARRDFTRLKESLEFLRLVDSLAGKHLSSAFKHLQELESETKDFFLSICKHSQQALQAEDCRAFEPLFSDFRGFVLNVCCLMKCPNLVKNFHLTNQLVYERFCDDILSLKKALDGFEFIIMKQKIEDIRKFGGFVADRYSLFHEELKGYNHVEADEWLEHLKNEIWKHFQNGRDLKRIKYYARLGVVPSSSVKEVRSGYRKKCKTCHPDKCKDEDAAARFLLVKEAYDELNTNILSDEDRLMKPFDDEVRGLENRLRDVTRIALNEQHYGLVETLIFKLPGIEVLEHLVSPKLEAEKIRRSIIDLVKNHVRKVRTEIDTNWSERQYEELNQNIRDIKMMEDKFKSHENIFPTSWNTGILEKVKLEIKKLGMGARNLIKDKKTANNNRDEFRRYFMEMGAVLVELPVFKDHTKKVMSDVLESCLTSNWGYSFVFDLGLSLSKSGDMDTEEEARIAQNLVNEFTHFQEVLTMVWNEETIQKPPEDTIKDIIGHCLTDDLLNPSSIELDTDELLKQYNEFNSQYTLFLGEYLSPEADLKVLVQKTIGCCERLKPLSCDDGFGTKTKRALPAIMAGVFALFTVLKSGGSYNRFEQDANDCAIKANMLLMKPHNIQVLTLLCMFGCGVSKSNALKSQLMQIRTGEGKSIILGAAAVILGLFGFRVRCICYSEYLSNRDYDLFRDIFDHFNLLSSIKYSKITTLSEETTASKGNIRDLTISLLHQNLPNVRHSTRHTEPMDADISNHAKSNSISSRTRSARRATRNTEHTDTGVSKHAKSNSTSKRTRSALRATGIKQPTDNSILNLIESNDTRKRKRIALERNATKSKESRNISKKVQGKFIEEIMLVDEVDVFFGPEFYGQTYNQVAELNEEEVAKILKRIWEVHKQGKRSSLDDIKAMPEYKNLKAKIPSHSYLIDNEIKLMLDQVRRVNDEPYYYLDRSTDKIGYKVQDTICYNVTYGYRTVFAYLKEADNSNLRDRNATLSRVLTMPISCGQFSYANIKPKRILGVSGTLEVMNDYEKGVLRKYGVNQYLYVPSVYSASNLTFDKSGDGVAIEKGIGDFFHTITTEISNVTKKQKRAVIVFFKESKQLEKYMSSALYRKLGRKKEILSENMSPNEKSFVISKAATSGQITLSTAVFGRGTDFFCKDETLERNGGVHVIQTFLSTDMSEEIQIRGRTARQGKQGSYKLILLDKDLEDDFDIKCGLTDNWPRKEYYSKLCSARKKSLEEKYSAVEENLLAAKEQDEATHEYFDALLDSNYQVATGLLKELYLNKKKANVGLMDLDLAFAIDITGSMAVYGNAVSAIVANLLIGPNSIIAKLESGFSDIKFNIRVAVLGFRDIDDGSKQYQEICLNGSSHFSENLQQAHRFVDTITSASSGGGDMAEDHLGALLHCLSWNSTCDWEGTIKALLLLTDAPAHGYSPYGNSTNTIDKYDVRHPRGVTVDSVVEKALEKGVDLILCSFDPVATEKFEEEISNAYLGHESNVEEREVTVVPLVPKTAIGTTSRGSLNGSKKHNIFVLDESDSMKHDWPGVVSVYNKYLENRRRRQHHLDSVSVVQFDNGARVICELENIADAPVNLCMSAGGTKFAPAAELAYAVARKTPPSHTPVIIFISDGCADDSEQAASFFETLNQEMKNRYGDIELHVIGFRGGTDSSQLQKISRASANGRVHTADDIDSLTKVFVQIASGDAVASALEEEIGKRISDAVTDRISAEYLG</sequence>
<keyword evidence="3" id="KW-0811">Translocation</keyword>
<feature type="domain" description="SecA family profile" evidence="8">
    <location>
        <begin position="2022"/>
        <end position="2789"/>
    </location>
</feature>
<feature type="domain" description="J" evidence="5">
    <location>
        <begin position="1731"/>
        <end position="1802"/>
    </location>
</feature>
<dbReference type="EMBL" id="CAACVS010000228">
    <property type="protein sequence ID" value="VEU39668.1"/>
    <property type="molecule type" value="Genomic_DNA"/>
</dbReference>
<feature type="domain" description="VWFA" evidence="6">
    <location>
        <begin position="3066"/>
        <end position="3237"/>
    </location>
</feature>
<keyword evidence="2" id="KW-0813">Transport</keyword>
<name>A0A448ZCC6_9STRA</name>
<evidence type="ECO:0000256" key="1">
    <source>
        <dbReference type="ARBA" id="ARBA00022490"/>
    </source>
</evidence>
<feature type="region of interest" description="Disordered" evidence="4">
    <location>
        <begin position="2275"/>
        <end position="2342"/>
    </location>
</feature>
<dbReference type="PANTHER" id="PTHR30612">
    <property type="entry name" value="SECA INNER MEMBRANE COMPONENT OF SEC PROTEIN SECRETION SYSTEM"/>
    <property type="match status" value="1"/>
</dbReference>
<feature type="compositionally biased region" description="Basic and acidic residues" evidence="4">
    <location>
        <begin position="58"/>
        <end position="70"/>
    </location>
</feature>
<keyword evidence="1" id="KW-0963">Cytoplasm</keyword>
<dbReference type="InterPro" id="IPR001623">
    <property type="entry name" value="DnaJ_domain"/>
</dbReference>
<evidence type="ECO:0000259" key="5">
    <source>
        <dbReference type="PROSITE" id="PS50076"/>
    </source>
</evidence>
<dbReference type="InterPro" id="IPR036869">
    <property type="entry name" value="J_dom_sf"/>
</dbReference>
<dbReference type="PROSITE" id="PS51196">
    <property type="entry name" value="SECA_MOTOR_DEAD"/>
    <property type="match status" value="1"/>
</dbReference>
<gene>
    <name evidence="9" type="ORF">PSNMU_V1.4_AUG-EV-PASAV3_0065240</name>
</gene>
<dbReference type="Proteomes" id="UP000291116">
    <property type="component" value="Unassembled WGS sequence"/>
</dbReference>
<reference evidence="9 10" key="1">
    <citation type="submission" date="2019-01" db="EMBL/GenBank/DDBJ databases">
        <authorList>
            <person name="Ferrante I. M."/>
        </authorList>
    </citation>
    <scope>NUCLEOTIDE SEQUENCE [LARGE SCALE GENOMIC DNA]</scope>
    <source>
        <strain evidence="9 10">B856</strain>
    </source>
</reference>
<dbReference type="PROSITE" id="PS51194">
    <property type="entry name" value="HELICASE_CTER"/>
    <property type="match status" value="1"/>
</dbReference>
<accession>A0A448ZCC6</accession>
<keyword evidence="10" id="KW-1185">Reference proteome</keyword>
<organism evidence="9 10">
    <name type="scientific">Pseudo-nitzschia multistriata</name>
    <dbReference type="NCBI Taxonomy" id="183589"/>
    <lineage>
        <taxon>Eukaryota</taxon>
        <taxon>Sar</taxon>
        <taxon>Stramenopiles</taxon>
        <taxon>Ochrophyta</taxon>
        <taxon>Bacillariophyta</taxon>
        <taxon>Bacillariophyceae</taxon>
        <taxon>Bacillariophycidae</taxon>
        <taxon>Bacillariales</taxon>
        <taxon>Bacillariaceae</taxon>
        <taxon>Pseudo-nitzschia</taxon>
    </lineage>
</organism>
<dbReference type="PROSITE" id="PS50076">
    <property type="entry name" value="DNAJ_2"/>
    <property type="match status" value="1"/>
</dbReference>
<evidence type="ECO:0000256" key="2">
    <source>
        <dbReference type="ARBA" id="ARBA00022927"/>
    </source>
</evidence>
<dbReference type="GO" id="GO:0016020">
    <property type="term" value="C:membrane"/>
    <property type="evidence" value="ECO:0007669"/>
    <property type="project" value="InterPro"/>
</dbReference>
<dbReference type="OrthoDB" id="47060at2759"/>
<dbReference type="GO" id="GO:0005524">
    <property type="term" value="F:ATP binding"/>
    <property type="evidence" value="ECO:0007669"/>
    <property type="project" value="InterPro"/>
</dbReference>
<dbReference type="InterPro" id="IPR000185">
    <property type="entry name" value="SecA"/>
</dbReference>
<dbReference type="InterPro" id="IPR014018">
    <property type="entry name" value="SecA_motor_DEAD"/>
</dbReference>
<protein>
    <recommendedName>
        <fullName evidence="11">J domain-containing protein</fullName>
    </recommendedName>
</protein>
<evidence type="ECO:0000259" key="8">
    <source>
        <dbReference type="PROSITE" id="PS51196"/>
    </source>
</evidence>
<dbReference type="SUPFAM" id="SSF46565">
    <property type="entry name" value="Chaperone J-domain"/>
    <property type="match status" value="1"/>
</dbReference>
<evidence type="ECO:0000256" key="4">
    <source>
        <dbReference type="SAM" id="MobiDB-lite"/>
    </source>
</evidence>
<dbReference type="GO" id="GO:0017038">
    <property type="term" value="P:protein import"/>
    <property type="evidence" value="ECO:0007669"/>
    <property type="project" value="InterPro"/>
</dbReference>
<dbReference type="PROSITE" id="PS50234">
    <property type="entry name" value="VWFA"/>
    <property type="match status" value="1"/>
</dbReference>
<dbReference type="Pfam" id="PF00226">
    <property type="entry name" value="DnaJ"/>
    <property type="match status" value="1"/>
</dbReference>
<evidence type="ECO:0000259" key="6">
    <source>
        <dbReference type="PROSITE" id="PS50234"/>
    </source>
</evidence>
<dbReference type="Pfam" id="PF07517">
    <property type="entry name" value="SecA_DEAD"/>
    <property type="match status" value="1"/>
</dbReference>
<dbReference type="SUPFAM" id="SSF52540">
    <property type="entry name" value="P-loop containing nucleoside triphosphate hydrolases"/>
    <property type="match status" value="3"/>
</dbReference>
<dbReference type="Pfam" id="PF00092">
    <property type="entry name" value="VWA"/>
    <property type="match status" value="1"/>
</dbReference>